<dbReference type="SUPFAM" id="SSF103473">
    <property type="entry name" value="MFS general substrate transporter"/>
    <property type="match status" value="1"/>
</dbReference>
<feature type="transmembrane region" description="Helical" evidence="6">
    <location>
        <begin position="293"/>
        <end position="311"/>
    </location>
</feature>
<feature type="transmembrane region" description="Helical" evidence="6">
    <location>
        <begin position="180"/>
        <end position="198"/>
    </location>
</feature>
<name>A0ABP9JBH9_9ACTN</name>
<dbReference type="InterPro" id="IPR020846">
    <property type="entry name" value="MFS_dom"/>
</dbReference>
<feature type="transmembrane region" description="Helical" evidence="6">
    <location>
        <begin position="353"/>
        <end position="373"/>
    </location>
</feature>
<sequence length="419" mass="42199">MRPPRPVRRRPSPLGGLVAAVAVSLTGTRVAAVVLPWFVLVTTGSAAQTGVVTFCETAPYVASKALSGPWIDRLGPRRISWTADLASASAVVLVPLLHALSLLSYAPLLVLVAVVGAARGPGDLAKEVMVPQAAELTGVVLERGTGWIGVMERLSGTLGPAAGGALVLLFGPMAGLVANAAAFLAGSALVALALPGELGGPAPAGRRRPGYLRSLGEAFTLLRSDRLLPAVMLMLAVTNFLDAALGVLLPVWARDSGSGAGMLGLLIGVGSATAVGGSLVAASVAHRLPRRRVFLAGFLIGGAPKFLILAVDAPIWAVLAVFAVGGFGAGFLNPVLGAVLFERIPPELLGRAQGVGSSLAFAGVPLGGLLAGAGATAVGLMPVLATVGLAYLLTTLVSGMFPVWRGMDARRVNAAAAQA</sequence>
<gene>
    <name evidence="8" type="ORF">GCM10023335_60240</name>
</gene>
<dbReference type="InterPro" id="IPR011701">
    <property type="entry name" value="MFS"/>
</dbReference>
<feature type="transmembrane region" description="Helical" evidence="6">
    <location>
        <begin position="227"/>
        <end position="253"/>
    </location>
</feature>
<evidence type="ECO:0000256" key="3">
    <source>
        <dbReference type="ARBA" id="ARBA00022692"/>
    </source>
</evidence>
<feature type="transmembrane region" description="Helical" evidence="6">
    <location>
        <begin position="379"/>
        <end position="401"/>
    </location>
</feature>
<feature type="domain" description="Major facilitator superfamily (MFS) profile" evidence="7">
    <location>
        <begin position="227"/>
        <end position="419"/>
    </location>
</feature>
<feature type="transmembrane region" description="Helical" evidence="6">
    <location>
        <begin position="259"/>
        <end position="281"/>
    </location>
</feature>
<evidence type="ECO:0000256" key="4">
    <source>
        <dbReference type="ARBA" id="ARBA00022989"/>
    </source>
</evidence>
<reference evidence="9" key="1">
    <citation type="journal article" date="2019" name="Int. J. Syst. Evol. Microbiol.">
        <title>The Global Catalogue of Microorganisms (GCM) 10K type strain sequencing project: providing services to taxonomists for standard genome sequencing and annotation.</title>
        <authorList>
            <consortium name="The Broad Institute Genomics Platform"/>
            <consortium name="The Broad Institute Genome Sequencing Center for Infectious Disease"/>
            <person name="Wu L."/>
            <person name="Ma J."/>
        </authorList>
    </citation>
    <scope>NUCLEOTIDE SEQUENCE [LARGE SCALE GENOMIC DNA]</scope>
    <source>
        <strain evidence="9">JCM 18409</strain>
    </source>
</reference>
<dbReference type="PANTHER" id="PTHR23513:SF6">
    <property type="entry name" value="MAJOR FACILITATOR SUPERFAMILY ASSOCIATED DOMAIN-CONTAINING PROTEIN"/>
    <property type="match status" value="1"/>
</dbReference>
<protein>
    <submittedName>
        <fullName evidence="8">MFS transporter</fullName>
    </submittedName>
</protein>
<keyword evidence="4 6" id="KW-1133">Transmembrane helix</keyword>
<evidence type="ECO:0000256" key="5">
    <source>
        <dbReference type="ARBA" id="ARBA00023136"/>
    </source>
</evidence>
<feature type="transmembrane region" description="Helical" evidence="6">
    <location>
        <begin position="317"/>
        <end position="341"/>
    </location>
</feature>
<evidence type="ECO:0000256" key="6">
    <source>
        <dbReference type="SAM" id="Phobius"/>
    </source>
</evidence>
<keyword evidence="5 6" id="KW-0472">Membrane</keyword>
<proteinExistence type="predicted"/>
<dbReference type="EMBL" id="BAABKB010000028">
    <property type="protein sequence ID" value="GAA5025512.1"/>
    <property type="molecule type" value="Genomic_DNA"/>
</dbReference>
<keyword evidence="9" id="KW-1185">Reference proteome</keyword>
<evidence type="ECO:0000256" key="2">
    <source>
        <dbReference type="ARBA" id="ARBA00022475"/>
    </source>
</evidence>
<dbReference type="InterPro" id="IPR036259">
    <property type="entry name" value="MFS_trans_sf"/>
</dbReference>
<evidence type="ECO:0000313" key="9">
    <source>
        <dbReference type="Proteomes" id="UP001501759"/>
    </source>
</evidence>
<accession>A0ABP9JBH9</accession>
<dbReference type="PROSITE" id="PS50850">
    <property type="entry name" value="MFS"/>
    <property type="match status" value="1"/>
</dbReference>
<keyword evidence="2" id="KW-1003">Cell membrane</keyword>
<feature type="transmembrane region" description="Helical" evidence="6">
    <location>
        <begin position="96"/>
        <end position="118"/>
    </location>
</feature>
<keyword evidence="3 6" id="KW-0812">Transmembrane</keyword>
<dbReference type="Proteomes" id="UP001501759">
    <property type="component" value="Unassembled WGS sequence"/>
</dbReference>
<dbReference type="RefSeq" id="WP_345655954.1">
    <property type="nucleotide sequence ID" value="NZ_BAABKB010000028.1"/>
</dbReference>
<dbReference type="Gene3D" id="1.20.1250.20">
    <property type="entry name" value="MFS general substrate transporter like domains"/>
    <property type="match status" value="1"/>
</dbReference>
<comment type="caution">
    <text evidence="8">The sequence shown here is derived from an EMBL/GenBank/DDBJ whole genome shotgun (WGS) entry which is preliminary data.</text>
</comment>
<organism evidence="8 9">
    <name type="scientific">Streptomyces siamensis</name>
    <dbReference type="NCBI Taxonomy" id="1274986"/>
    <lineage>
        <taxon>Bacteria</taxon>
        <taxon>Bacillati</taxon>
        <taxon>Actinomycetota</taxon>
        <taxon>Actinomycetes</taxon>
        <taxon>Kitasatosporales</taxon>
        <taxon>Streptomycetaceae</taxon>
        <taxon>Streptomyces</taxon>
    </lineage>
</organism>
<evidence type="ECO:0000256" key="1">
    <source>
        <dbReference type="ARBA" id="ARBA00004651"/>
    </source>
</evidence>
<dbReference type="PANTHER" id="PTHR23513">
    <property type="entry name" value="INTEGRAL MEMBRANE EFFLUX PROTEIN-RELATED"/>
    <property type="match status" value="1"/>
</dbReference>
<dbReference type="CDD" id="cd06173">
    <property type="entry name" value="MFS_MefA_like"/>
    <property type="match status" value="1"/>
</dbReference>
<evidence type="ECO:0000313" key="8">
    <source>
        <dbReference type="EMBL" id="GAA5025512.1"/>
    </source>
</evidence>
<evidence type="ECO:0000259" key="7">
    <source>
        <dbReference type="PROSITE" id="PS50850"/>
    </source>
</evidence>
<feature type="transmembrane region" description="Helical" evidence="6">
    <location>
        <begin position="154"/>
        <end position="174"/>
    </location>
</feature>
<dbReference type="Pfam" id="PF07690">
    <property type="entry name" value="MFS_1"/>
    <property type="match status" value="1"/>
</dbReference>
<comment type="subcellular location">
    <subcellularLocation>
        <location evidence="1">Cell membrane</location>
        <topology evidence="1">Multi-pass membrane protein</topology>
    </subcellularLocation>
</comment>